<dbReference type="GO" id="GO:0005634">
    <property type="term" value="C:nucleus"/>
    <property type="evidence" value="ECO:0007669"/>
    <property type="project" value="TreeGrafter"/>
</dbReference>
<sequence length="344" mass="39548">MGNYGNYDEFGNGPEGSDGYYDYDSCGDNNGYYSSDNGMSEDSYGNGYNSEYNNNYSSDDGYGNNNGYNNDYDSEGYESSEAESEERYECPVDMQQFGEHIEAHLEDVRTHPDSRMRFRLRLRLLRKQMERVYTRCSVLFCVDVEAWEQDHDKVTEIGIAIYDPRDQELSLAPNIKTFHMVIIENEHLRNGNYVPDNSKKFCGGKLWRFTEDQALWFLQSLIDHYFDPDYEMHCSLVGHDLKGDLQWLDRLGVRIAPNVRKLDTQTVFAYSHGRDGASLKKALTTVRQPYAFLHNAGNDAYYTVMLALKLCDPGVRGLVGIDYWNSEDDSKSVPTDALLQSMLR</sequence>
<feature type="domain" description="Gfd2/YDR514C-like C-terminal" evidence="2">
    <location>
        <begin position="138"/>
        <end position="309"/>
    </location>
</feature>
<organism evidence="3 4">
    <name type="scientific">Metschnikowia aff. pulcherrima</name>
    <dbReference type="NCBI Taxonomy" id="2163413"/>
    <lineage>
        <taxon>Eukaryota</taxon>
        <taxon>Fungi</taxon>
        <taxon>Dikarya</taxon>
        <taxon>Ascomycota</taxon>
        <taxon>Saccharomycotina</taxon>
        <taxon>Pichiomycetes</taxon>
        <taxon>Metschnikowiaceae</taxon>
        <taxon>Metschnikowia</taxon>
    </lineage>
</organism>
<protein>
    <recommendedName>
        <fullName evidence="2">Gfd2/YDR514C-like C-terminal domain-containing protein</fullName>
    </recommendedName>
</protein>
<dbReference type="Proteomes" id="UP000292447">
    <property type="component" value="Chromosome VI"/>
</dbReference>
<reference evidence="4" key="1">
    <citation type="submission" date="2019-03" db="EMBL/GenBank/DDBJ databases">
        <title>Snf2 controls pulcherriminic acid biosynthesis and connects pigmentation and antifungal activity of the yeast Metschnikowia pulcherrima.</title>
        <authorList>
            <person name="Gore-Lloyd D."/>
            <person name="Sumann I."/>
            <person name="Brachmann A.O."/>
            <person name="Schneeberger K."/>
            <person name="Ortiz-Merino R.A."/>
            <person name="Moreno-Beltran M."/>
            <person name="Schlaefli M."/>
            <person name="Kirner P."/>
            <person name="Santos Kron A."/>
            <person name="Wolfe K.H."/>
            <person name="Piel J."/>
            <person name="Ahrens C.H."/>
            <person name="Henk D."/>
            <person name="Freimoser F.M."/>
        </authorList>
    </citation>
    <scope>NUCLEOTIDE SEQUENCE [LARGE SCALE GENOMIC DNA]</scope>
    <source>
        <strain evidence="4">APC 1.2</strain>
    </source>
</reference>
<dbReference type="EMBL" id="CP034461">
    <property type="protein sequence ID" value="QBM90762.1"/>
    <property type="molecule type" value="Genomic_DNA"/>
</dbReference>
<dbReference type="InterPro" id="IPR012337">
    <property type="entry name" value="RNaseH-like_sf"/>
</dbReference>
<dbReference type="InterPro" id="IPR036397">
    <property type="entry name" value="RNaseH_sf"/>
</dbReference>
<gene>
    <name evidence="3" type="ORF">METSCH_F03490</name>
</gene>
<feature type="compositionally biased region" description="Acidic residues" evidence="1">
    <location>
        <begin position="72"/>
        <end position="84"/>
    </location>
</feature>
<dbReference type="STRING" id="2163413.A0A4P6XT50"/>
<evidence type="ECO:0000256" key="1">
    <source>
        <dbReference type="SAM" id="MobiDB-lite"/>
    </source>
</evidence>
<feature type="compositionally biased region" description="Low complexity" evidence="1">
    <location>
        <begin position="42"/>
        <end position="71"/>
    </location>
</feature>
<dbReference type="InterPro" id="IPR040151">
    <property type="entry name" value="Gfd2/YDR514C-like"/>
</dbReference>
<keyword evidence="4" id="KW-1185">Reference proteome</keyword>
<feature type="compositionally biased region" description="Low complexity" evidence="1">
    <location>
        <begin position="17"/>
        <end position="33"/>
    </location>
</feature>
<evidence type="ECO:0000313" key="4">
    <source>
        <dbReference type="Proteomes" id="UP000292447"/>
    </source>
</evidence>
<dbReference type="Pfam" id="PF21762">
    <property type="entry name" value="DEDDh_C"/>
    <property type="match status" value="1"/>
</dbReference>
<feature type="region of interest" description="Disordered" evidence="1">
    <location>
        <begin position="1"/>
        <end position="84"/>
    </location>
</feature>
<dbReference type="SUPFAM" id="SSF53098">
    <property type="entry name" value="Ribonuclease H-like"/>
    <property type="match status" value="1"/>
</dbReference>
<dbReference type="PANTHER" id="PTHR28083:SF1">
    <property type="entry name" value="GOOD FOR FULL DBP5 ACTIVITY PROTEIN 2"/>
    <property type="match status" value="1"/>
</dbReference>
<name>A0A4P6XT50_9ASCO</name>
<dbReference type="AlphaFoldDB" id="A0A4P6XT50"/>
<dbReference type="Gene3D" id="3.30.420.10">
    <property type="entry name" value="Ribonuclease H-like superfamily/Ribonuclease H"/>
    <property type="match status" value="1"/>
</dbReference>
<accession>A0A4P6XT50</accession>
<evidence type="ECO:0000259" key="2">
    <source>
        <dbReference type="Pfam" id="PF21762"/>
    </source>
</evidence>
<dbReference type="PANTHER" id="PTHR28083">
    <property type="entry name" value="GOOD FOR FULL DBP5 ACTIVITY PROTEIN 2"/>
    <property type="match status" value="1"/>
</dbReference>
<dbReference type="InterPro" id="IPR048519">
    <property type="entry name" value="Gfd2/YDR514C-like_C"/>
</dbReference>
<proteinExistence type="predicted"/>
<dbReference type="GO" id="GO:0003676">
    <property type="term" value="F:nucleic acid binding"/>
    <property type="evidence" value="ECO:0007669"/>
    <property type="project" value="InterPro"/>
</dbReference>
<evidence type="ECO:0000313" key="3">
    <source>
        <dbReference type="EMBL" id="QBM90762.1"/>
    </source>
</evidence>